<evidence type="ECO:0000313" key="3">
    <source>
        <dbReference type="Proteomes" id="UP001408594"/>
    </source>
</evidence>
<name>A0ABP9WNC6_9GAMM</name>
<dbReference type="InterPro" id="IPR019410">
    <property type="entry name" value="Methyltransf_16"/>
</dbReference>
<dbReference type="RefSeq" id="WP_345549563.1">
    <property type="nucleotide sequence ID" value="NZ_BAABRT010000006.1"/>
</dbReference>
<comment type="caution">
    <text evidence="2">The sequence shown here is derived from an EMBL/GenBank/DDBJ whole genome shotgun (WGS) entry which is preliminary data.</text>
</comment>
<reference evidence="2 3" key="1">
    <citation type="submission" date="2024-02" db="EMBL/GenBank/DDBJ databases">
        <title>Microbulbifer aestuariivivens NBRC 112533.</title>
        <authorList>
            <person name="Ichikawa N."/>
            <person name="Katano-Makiyama Y."/>
            <person name="Hidaka K."/>
        </authorList>
    </citation>
    <scope>NUCLEOTIDE SEQUENCE [LARGE SCALE GENOMIC DNA]</scope>
    <source>
        <strain evidence="2 3">NBRC 112533</strain>
    </source>
</reference>
<dbReference type="Gene3D" id="3.40.50.150">
    <property type="entry name" value="Vaccinia Virus protein VP39"/>
    <property type="match status" value="1"/>
</dbReference>
<organism evidence="2 3">
    <name type="scientific">Microbulbifer aestuariivivens</name>
    <dbReference type="NCBI Taxonomy" id="1908308"/>
    <lineage>
        <taxon>Bacteria</taxon>
        <taxon>Pseudomonadati</taxon>
        <taxon>Pseudomonadota</taxon>
        <taxon>Gammaproteobacteria</taxon>
        <taxon>Cellvibrionales</taxon>
        <taxon>Microbulbiferaceae</taxon>
        <taxon>Microbulbifer</taxon>
    </lineage>
</organism>
<dbReference type="PANTHER" id="PTHR14614">
    <property type="entry name" value="HEPATOCELLULAR CARCINOMA-ASSOCIATED ANTIGEN"/>
    <property type="match status" value="1"/>
</dbReference>
<gene>
    <name evidence="2" type="ORF">Maes01_01086</name>
</gene>
<dbReference type="SUPFAM" id="SSF53335">
    <property type="entry name" value="S-adenosyl-L-methionine-dependent methyltransferases"/>
    <property type="match status" value="1"/>
</dbReference>
<evidence type="ECO:0000259" key="1">
    <source>
        <dbReference type="Pfam" id="PF13649"/>
    </source>
</evidence>
<dbReference type="InterPro" id="IPR041698">
    <property type="entry name" value="Methyltransf_25"/>
</dbReference>
<sequence>MSSENHTRELFGLVVRQNAHPDMRRLRREAGDPSLHGNKFWKSSCLTMDYLKRHPLERGARVLDLGCGWGLGGIFCAKQFAARVTGLDADPSVFPFLDYHAQLNEVSVDTWRCRYERVTTADLSRFDAVIGTDICFWDKLEPALYNLTRRALKAGVSRVVLADPGRSPFRRLAERAEEKLGAEYREWEVRRPMKASGCLMIAGDTGARG</sequence>
<evidence type="ECO:0000313" key="2">
    <source>
        <dbReference type="EMBL" id="GAA5524529.1"/>
    </source>
</evidence>
<dbReference type="Proteomes" id="UP001408594">
    <property type="component" value="Unassembled WGS sequence"/>
</dbReference>
<feature type="domain" description="Methyltransferase" evidence="1">
    <location>
        <begin position="62"/>
        <end position="155"/>
    </location>
</feature>
<keyword evidence="3" id="KW-1185">Reference proteome</keyword>
<dbReference type="Pfam" id="PF13649">
    <property type="entry name" value="Methyltransf_25"/>
    <property type="match status" value="1"/>
</dbReference>
<proteinExistence type="predicted"/>
<dbReference type="CDD" id="cd02440">
    <property type="entry name" value="AdoMet_MTases"/>
    <property type="match status" value="1"/>
</dbReference>
<accession>A0ABP9WNC6</accession>
<dbReference type="InterPro" id="IPR029063">
    <property type="entry name" value="SAM-dependent_MTases_sf"/>
</dbReference>
<dbReference type="EMBL" id="BAABRT010000006">
    <property type="protein sequence ID" value="GAA5524529.1"/>
    <property type="molecule type" value="Genomic_DNA"/>
</dbReference>
<protein>
    <recommendedName>
        <fullName evidence="1">Methyltransferase domain-containing protein</fullName>
    </recommendedName>
</protein>